<dbReference type="Proteomes" id="UP001255856">
    <property type="component" value="Unassembled WGS sequence"/>
</dbReference>
<proteinExistence type="predicted"/>
<comment type="caution">
    <text evidence="1">The sequence shown here is derived from an EMBL/GenBank/DDBJ whole genome shotgun (WGS) entry which is preliminary data.</text>
</comment>
<gene>
    <name evidence="1" type="ORF">QBZ16_004160</name>
</gene>
<dbReference type="AlphaFoldDB" id="A0AAD9IH01"/>
<sequence length="219" mass="23449">MARWSTGWGRWCGGGAGALAASAGGRFPPPATGPARIARDAPDLGAQSAQLVKELRSEYFAAITLCAERLAAELAAAPPSSVLLLLRRRGLAAHPSQLQDDLNAVLGELERLLQWLASALDTRVYVAVTRGLWDLSSKDVLEYAEDLQEGGGGQRGAWRGRQNASMAIQGLDAFFKAMLTASMGNDLQDKDLAPPQHSDRAHKLLAENLSGINHSYDVY</sequence>
<dbReference type="PANTHER" id="PTHR31110">
    <property type="entry name" value="PESTICIDAL CRYSTAL CRY8BA PROTEIN"/>
    <property type="match status" value="1"/>
</dbReference>
<evidence type="ECO:0000313" key="2">
    <source>
        <dbReference type="Proteomes" id="UP001255856"/>
    </source>
</evidence>
<name>A0AAD9IH01_PROWI</name>
<protein>
    <submittedName>
        <fullName evidence="1">Uncharacterized protein</fullName>
    </submittedName>
</protein>
<dbReference type="PANTHER" id="PTHR31110:SF2">
    <property type="entry name" value="PESTICIDAL CRYSTAL CRY8BA PROTEIN"/>
    <property type="match status" value="1"/>
</dbReference>
<accession>A0AAD9IH01</accession>
<keyword evidence="2" id="KW-1185">Reference proteome</keyword>
<dbReference type="EMBL" id="JASFZW010000005">
    <property type="protein sequence ID" value="KAK2078291.1"/>
    <property type="molecule type" value="Genomic_DNA"/>
</dbReference>
<reference evidence="1" key="1">
    <citation type="submission" date="2021-01" db="EMBL/GenBank/DDBJ databases">
        <authorList>
            <person name="Eckstrom K.M.E."/>
        </authorList>
    </citation>
    <scope>NUCLEOTIDE SEQUENCE</scope>
    <source>
        <strain evidence="1">UVCC 0001</strain>
    </source>
</reference>
<evidence type="ECO:0000313" key="1">
    <source>
        <dbReference type="EMBL" id="KAK2078291.1"/>
    </source>
</evidence>
<organism evidence="1 2">
    <name type="scientific">Prototheca wickerhamii</name>
    <dbReference type="NCBI Taxonomy" id="3111"/>
    <lineage>
        <taxon>Eukaryota</taxon>
        <taxon>Viridiplantae</taxon>
        <taxon>Chlorophyta</taxon>
        <taxon>core chlorophytes</taxon>
        <taxon>Trebouxiophyceae</taxon>
        <taxon>Chlorellales</taxon>
        <taxon>Chlorellaceae</taxon>
        <taxon>Prototheca</taxon>
    </lineage>
</organism>